<sequence length="62" mass="7084">MPLWQRYSLSVPEAAKYFGIGETRLYQIVSEHPGADFILEIGSHVKIKRVLFERFLDAASCV</sequence>
<comment type="caution">
    <text evidence="1">The sequence shown here is derived from an EMBL/GenBank/DDBJ whole genome shotgun (WGS) entry which is preliminary data.</text>
</comment>
<dbReference type="AlphaFoldDB" id="A0A6L5YIE5"/>
<keyword evidence="2" id="KW-1185">Reference proteome</keyword>
<gene>
    <name evidence="1" type="ORF">FYJ59_05510</name>
</gene>
<dbReference type="InterPro" id="IPR038148">
    <property type="entry name" value="Tn1545/Tn916_Xis"/>
</dbReference>
<dbReference type="EMBL" id="VUMU01000004">
    <property type="protein sequence ID" value="MST57700.1"/>
    <property type="molecule type" value="Genomic_DNA"/>
</dbReference>
<evidence type="ECO:0000313" key="1">
    <source>
        <dbReference type="EMBL" id="MST57700.1"/>
    </source>
</evidence>
<protein>
    <submittedName>
        <fullName evidence="1">Helix-turn-helix domain-containing protein</fullName>
    </submittedName>
</protein>
<dbReference type="Gene3D" id="3.90.105.50">
    <property type="match status" value="1"/>
</dbReference>
<dbReference type="Proteomes" id="UP000476055">
    <property type="component" value="Unassembled WGS sequence"/>
</dbReference>
<proteinExistence type="predicted"/>
<dbReference type="InterPro" id="IPR015122">
    <property type="entry name" value="Tn916-Xis"/>
</dbReference>
<reference evidence="1 2" key="1">
    <citation type="submission" date="2019-08" db="EMBL/GenBank/DDBJ databases">
        <title>In-depth cultivation of the pig gut microbiome towards novel bacterial diversity and tailored functional studies.</title>
        <authorList>
            <person name="Wylensek D."/>
            <person name="Hitch T.C.A."/>
            <person name="Clavel T."/>
        </authorList>
    </citation>
    <scope>NUCLEOTIDE SEQUENCE [LARGE SCALE GENOMIC DNA]</scope>
    <source>
        <strain evidence="1 2">WCA3-601-WT-6H</strain>
    </source>
</reference>
<dbReference type="Pfam" id="PF09035">
    <property type="entry name" value="Tn916-Xis"/>
    <property type="match status" value="1"/>
</dbReference>
<accession>A0A6L5YIE5</accession>
<name>A0A6L5YIE5_9FIRM</name>
<organism evidence="1 2">
    <name type="scientific">Waltera intestinalis</name>
    <dbReference type="NCBI Taxonomy" id="2606635"/>
    <lineage>
        <taxon>Bacteria</taxon>
        <taxon>Bacillati</taxon>
        <taxon>Bacillota</taxon>
        <taxon>Clostridia</taxon>
        <taxon>Lachnospirales</taxon>
        <taxon>Lachnospiraceae</taxon>
        <taxon>Waltera</taxon>
    </lineage>
</organism>
<evidence type="ECO:0000313" key="2">
    <source>
        <dbReference type="Proteomes" id="UP000476055"/>
    </source>
</evidence>